<dbReference type="STRING" id="37653.A0A0L8FNC3"/>
<protein>
    <recommendedName>
        <fullName evidence="3">Splicing factor 1 helix-hairpin domain-containing protein</fullName>
    </recommendedName>
</protein>
<feature type="compositionally biased region" description="Basic and acidic residues" evidence="1">
    <location>
        <begin position="9"/>
        <end position="19"/>
    </location>
</feature>
<name>A0A0L8FNC3_OCTBM</name>
<accession>A0A0L8FNC3</accession>
<feature type="region of interest" description="Disordered" evidence="1">
    <location>
        <begin position="1"/>
        <end position="42"/>
    </location>
</feature>
<evidence type="ECO:0000256" key="1">
    <source>
        <dbReference type="SAM" id="MobiDB-lite"/>
    </source>
</evidence>
<dbReference type="EMBL" id="KQ428420">
    <property type="protein sequence ID" value="KOF66211.1"/>
    <property type="molecule type" value="Genomic_DNA"/>
</dbReference>
<reference evidence="2" key="1">
    <citation type="submission" date="2015-07" db="EMBL/GenBank/DDBJ databases">
        <title>MeaNS - Measles Nucleotide Surveillance Program.</title>
        <authorList>
            <person name="Tran T."/>
            <person name="Druce J."/>
        </authorList>
    </citation>
    <scope>NUCLEOTIDE SEQUENCE</scope>
    <source>
        <strain evidence="2">UCB-OBI-ISO-001</strain>
        <tissue evidence="2">Gonad</tissue>
    </source>
</reference>
<dbReference type="AlphaFoldDB" id="A0A0L8FNC3"/>
<evidence type="ECO:0000313" key="2">
    <source>
        <dbReference type="EMBL" id="KOF66211.1"/>
    </source>
</evidence>
<dbReference type="OrthoDB" id="10021397at2759"/>
<evidence type="ECO:0008006" key="3">
    <source>
        <dbReference type="Google" id="ProtNLM"/>
    </source>
</evidence>
<proteinExistence type="predicted"/>
<gene>
    <name evidence="2" type="ORF">OCBIM_22013189mg</name>
</gene>
<organism evidence="2">
    <name type="scientific">Octopus bimaculoides</name>
    <name type="common">California two-spotted octopus</name>
    <dbReference type="NCBI Taxonomy" id="37653"/>
    <lineage>
        <taxon>Eukaryota</taxon>
        <taxon>Metazoa</taxon>
        <taxon>Spiralia</taxon>
        <taxon>Lophotrochozoa</taxon>
        <taxon>Mollusca</taxon>
        <taxon>Cephalopoda</taxon>
        <taxon>Coleoidea</taxon>
        <taxon>Octopodiformes</taxon>
        <taxon>Octopoda</taxon>
        <taxon>Incirrata</taxon>
        <taxon>Octopodidae</taxon>
        <taxon>Octopus</taxon>
    </lineage>
</organism>
<sequence>MLSATGTKRHMEFDWNAERRKQKKRSRWGNEETDKTIIPGMPTVIPANLSGDQEKQYLDHHPLNQYIIMKGNG</sequence>